<keyword evidence="1" id="KW-0472">Membrane</keyword>
<feature type="transmembrane region" description="Helical" evidence="1">
    <location>
        <begin position="36"/>
        <end position="60"/>
    </location>
</feature>
<evidence type="ECO:0000313" key="2">
    <source>
        <dbReference type="EMBL" id="MBB1153456.1"/>
    </source>
</evidence>
<evidence type="ECO:0000256" key="1">
    <source>
        <dbReference type="SAM" id="Phobius"/>
    </source>
</evidence>
<dbReference type="RefSeq" id="WP_182890577.1">
    <property type="nucleotide sequence ID" value="NZ_JACGZW010000003.1"/>
</dbReference>
<name>A0A7W3VUI1_9PSEU</name>
<comment type="caution">
    <text evidence="2">The sequence shown here is derived from an EMBL/GenBank/DDBJ whole genome shotgun (WGS) entry which is preliminary data.</text>
</comment>
<proteinExistence type="predicted"/>
<dbReference type="Proteomes" id="UP000526734">
    <property type="component" value="Unassembled WGS sequence"/>
</dbReference>
<accession>A0A7W3VUI1</accession>
<keyword evidence="1" id="KW-0812">Transmembrane</keyword>
<keyword evidence="3" id="KW-1185">Reference proteome</keyword>
<evidence type="ECO:0000313" key="3">
    <source>
        <dbReference type="Proteomes" id="UP000526734"/>
    </source>
</evidence>
<gene>
    <name evidence="2" type="ORF">H4281_09980</name>
</gene>
<dbReference type="EMBL" id="JACGZW010000003">
    <property type="protein sequence ID" value="MBB1153456.1"/>
    <property type="molecule type" value="Genomic_DNA"/>
</dbReference>
<keyword evidence="1" id="KW-1133">Transmembrane helix</keyword>
<reference evidence="2 3" key="1">
    <citation type="submission" date="2020-08" db="EMBL/GenBank/DDBJ databases">
        <title>Amycolatopsis sp. nov. DR6-1 isolated from Dendrobium heterocarpum.</title>
        <authorList>
            <person name="Tedsree N."/>
            <person name="Kuncharoen N."/>
            <person name="Likhitwitayawuid K."/>
            <person name="Tanasupawat S."/>
        </authorList>
    </citation>
    <scope>NUCLEOTIDE SEQUENCE [LARGE SCALE GENOMIC DNA]</scope>
    <source>
        <strain evidence="2 3">DR6-1</strain>
    </source>
</reference>
<protein>
    <submittedName>
        <fullName evidence="2">Uncharacterized protein</fullName>
    </submittedName>
</protein>
<sequence>MTAGGRISQAARRRLRAAGKIRTKFADASYTEIGQYALVMAGAAFLLLLVNMVALAMLLIR</sequence>
<organism evidence="2 3">
    <name type="scientific">Amycolatopsis dendrobii</name>
    <dbReference type="NCBI Taxonomy" id="2760662"/>
    <lineage>
        <taxon>Bacteria</taxon>
        <taxon>Bacillati</taxon>
        <taxon>Actinomycetota</taxon>
        <taxon>Actinomycetes</taxon>
        <taxon>Pseudonocardiales</taxon>
        <taxon>Pseudonocardiaceae</taxon>
        <taxon>Amycolatopsis</taxon>
    </lineage>
</organism>
<dbReference type="AlphaFoldDB" id="A0A7W3VUI1"/>